<dbReference type="GO" id="GO:0008392">
    <property type="term" value="F:arachidonate epoxygenase activity"/>
    <property type="evidence" value="ECO:0007669"/>
    <property type="project" value="TreeGrafter"/>
</dbReference>
<dbReference type="GO" id="GO:0016712">
    <property type="term" value="F:oxidoreductase activity, acting on paired donors, with incorporation or reduction of molecular oxygen, reduced flavin or flavoprotein as one donor, and incorporation of one atom of oxygen"/>
    <property type="evidence" value="ECO:0007669"/>
    <property type="project" value="UniProtKB-EC"/>
</dbReference>
<dbReference type="InterPro" id="IPR050182">
    <property type="entry name" value="Cytochrome_P450_fam2"/>
</dbReference>
<proteinExistence type="inferred from homology"/>
<dbReference type="SUPFAM" id="SSF48264">
    <property type="entry name" value="Cytochrome P450"/>
    <property type="match status" value="2"/>
</dbReference>
<dbReference type="EMBL" id="JAHDVG010000486">
    <property type="protein sequence ID" value="KAH1168299.1"/>
    <property type="molecule type" value="Genomic_DNA"/>
</dbReference>
<evidence type="ECO:0000256" key="14">
    <source>
        <dbReference type="ARBA" id="ARBA00037347"/>
    </source>
</evidence>
<evidence type="ECO:0000256" key="8">
    <source>
        <dbReference type="ARBA" id="ARBA00022824"/>
    </source>
</evidence>
<dbReference type="PANTHER" id="PTHR24300">
    <property type="entry name" value="CYTOCHROME P450 508A4-RELATED"/>
    <property type="match status" value="1"/>
</dbReference>
<keyword evidence="10" id="KW-0560">Oxidoreductase</keyword>
<organism evidence="16 17">
    <name type="scientific">Mauremys mutica</name>
    <name type="common">yellowpond turtle</name>
    <dbReference type="NCBI Taxonomy" id="74926"/>
    <lineage>
        <taxon>Eukaryota</taxon>
        <taxon>Metazoa</taxon>
        <taxon>Chordata</taxon>
        <taxon>Craniata</taxon>
        <taxon>Vertebrata</taxon>
        <taxon>Euteleostomi</taxon>
        <taxon>Archelosauria</taxon>
        <taxon>Testudinata</taxon>
        <taxon>Testudines</taxon>
        <taxon>Cryptodira</taxon>
        <taxon>Durocryptodira</taxon>
        <taxon>Testudinoidea</taxon>
        <taxon>Geoemydidae</taxon>
        <taxon>Geoemydinae</taxon>
        <taxon>Mauremys</taxon>
    </lineage>
</organism>
<dbReference type="Proteomes" id="UP000827986">
    <property type="component" value="Unassembled WGS sequence"/>
</dbReference>
<evidence type="ECO:0000313" key="17">
    <source>
        <dbReference type="Proteomes" id="UP000827986"/>
    </source>
</evidence>
<dbReference type="GO" id="GO:0020037">
    <property type="term" value="F:heme binding"/>
    <property type="evidence" value="ECO:0007669"/>
    <property type="project" value="InterPro"/>
</dbReference>
<keyword evidence="8" id="KW-0256">Endoplasmic reticulum</keyword>
<evidence type="ECO:0000256" key="6">
    <source>
        <dbReference type="ARBA" id="ARBA00022617"/>
    </source>
</evidence>
<dbReference type="Gene3D" id="1.10.630.10">
    <property type="entry name" value="Cytochrome P450"/>
    <property type="match status" value="2"/>
</dbReference>
<evidence type="ECO:0000256" key="5">
    <source>
        <dbReference type="ARBA" id="ARBA00012109"/>
    </source>
</evidence>
<evidence type="ECO:0000313" key="16">
    <source>
        <dbReference type="EMBL" id="KAH1168299.1"/>
    </source>
</evidence>
<reference evidence="16" key="1">
    <citation type="submission" date="2021-09" db="EMBL/GenBank/DDBJ databases">
        <title>The genome of Mauremys mutica provides insights into the evolution of semi-aquatic lifestyle.</title>
        <authorList>
            <person name="Gong S."/>
            <person name="Gao Y."/>
        </authorList>
    </citation>
    <scope>NUCLEOTIDE SEQUENCE</scope>
    <source>
        <strain evidence="16">MM-2020</strain>
        <tissue evidence="16">Muscle</tissue>
    </source>
</reference>
<dbReference type="EC" id="1.14.14.1" evidence="5"/>
<dbReference type="InterPro" id="IPR036396">
    <property type="entry name" value="Cyt_P450_sf"/>
</dbReference>
<accession>A0A9D4ARU8</accession>
<name>A0A9D4ARU8_9SAUR</name>
<comment type="catalytic activity">
    <reaction evidence="15">
        <text>an organic molecule + reduced [NADPH--hemoprotein reductase] + O2 = an alcohol + oxidized [NADPH--hemoprotein reductase] + H2O + H(+)</text>
        <dbReference type="Rhea" id="RHEA:17149"/>
        <dbReference type="Rhea" id="RHEA-COMP:11964"/>
        <dbReference type="Rhea" id="RHEA-COMP:11965"/>
        <dbReference type="ChEBI" id="CHEBI:15377"/>
        <dbReference type="ChEBI" id="CHEBI:15378"/>
        <dbReference type="ChEBI" id="CHEBI:15379"/>
        <dbReference type="ChEBI" id="CHEBI:30879"/>
        <dbReference type="ChEBI" id="CHEBI:57618"/>
        <dbReference type="ChEBI" id="CHEBI:58210"/>
        <dbReference type="ChEBI" id="CHEBI:142491"/>
        <dbReference type="EC" id="1.14.14.1"/>
    </reaction>
</comment>
<keyword evidence="13" id="KW-0472">Membrane</keyword>
<keyword evidence="9" id="KW-0492">Microsome</keyword>
<comment type="cofactor">
    <cofactor evidence="1">
        <name>heme</name>
        <dbReference type="ChEBI" id="CHEBI:30413"/>
    </cofactor>
</comment>
<sequence>MLGSQGIWEPGFHGAMTLRALALQQFSKWTDKELETLAAKLLASQVAKEPAWRKMSGSGKLPPGPVAFPIIGNTLQLTTKNLPQHIDELSEKYGSIFTIYLGSERVVVLYGYEIMKEALIGLGEEFSGRGSMPLFEKMAQEPGIVFSNGERWKNLRRFALTNLRNFGMGKKSIEARIQEETHFLVERLRNTHGRPFDPTLFLTHAVSNVICSIVFGDRFDYEDKKFVTLINIIEENGKLQRSPWTALYNFFPTLMDYMPGPHHKLFKNAQEFSRFVLERVNMHKESLDPSCPRDFIDAFLIKMEEERKNGQSDFNVGSLVRSTVELFIAGTGTTSVTMKFGLLILLKYPEIEEKVHEEIDRVIGRSRSPCMADRSQMPYADAVIHEIQRYINLVPLGLPHAVTRDVHLKQYVIPKGTTIFPALKSVLYDRREFPNPEQFNPGHFLDENGAFKKSDFFMPFSAGSERVVVLYGYEIVKKALIGLGDEFSGRGSMPIFEKSAKERGIIFSNGEQWKPLCRFALTNLRNCGMGKKSIEERIQEETCFLMERLRNTHGGDCFMSVGN</sequence>
<gene>
    <name evidence="16" type="ORF">KIL84_003782</name>
</gene>
<evidence type="ECO:0000256" key="10">
    <source>
        <dbReference type="ARBA" id="ARBA00023002"/>
    </source>
</evidence>
<dbReference type="InterPro" id="IPR001128">
    <property type="entry name" value="Cyt_P450"/>
</dbReference>
<evidence type="ECO:0000256" key="2">
    <source>
        <dbReference type="ARBA" id="ARBA00004174"/>
    </source>
</evidence>
<keyword evidence="11" id="KW-0408">Iron</keyword>
<evidence type="ECO:0000256" key="3">
    <source>
        <dbReference type="ARBA" id="ARBA00004406"/>
    </source>
</evidence>
<dbReference type="GO" id="GO:0019373">
    <property type="term" value="P:epoxygenase P450 pathway"/>
    <property type="evidence" value="ECO:0007669"/>
    <property type="project" value="TreeGrafter"/>
</dbReference>
<evidence type="ECO:0000256" key="9">
    <source>
        <dbReference type="ARBA" id="ARBA00022848"/>
    </source>
</evidence>
<dbReference type="GO" id="GO:0005506">
    <property type="term" value="F:iron ion binding"/>
    <property type="evidence" value="ECO:0007669"/>
    <property type="project" value="InterPro"/>
</dbReference>
<comment type="caution">
    <text evidence="16">The sequence shown here is derived from an EMBL/GenBank/DDBJ whole genome shotgun (WGS) entry which is preliminary data.</text>
</comment>
<evidence type="ECO:0000256" key="11">
    <source>
        <dbReference type="ARBA" id="ARBA00023004"/>
    </source>
</evidence>
<evidence type="ECO:0000256" key="15">
    <source>
        <dbReference type="ARBA" id="ARBA00047827"/>
    </source>
</evidence>
<dbReference type="PANTHER" id="PTHR24300:SF356">
    <property type="entry name" value="CYTOCHROME P450 2E1"/>
    <property type="match status" value="1"/>
</dbReference>
<keyword evidence="7" id="KW-0479">Metal-binding</keyword>
<dbReference type="GO" id="GO:0006805">
    <property type="term" value="P:xenobiotic metabolic process"/>
    <property type="evidence" value="ECO:0007669"/>
    <property type="project" value="TreeGrafter"/>
</dbReference>
<evidence type="ECO:0000256" key="1">
    <source>
        <dbReference type="ARBA" id="ARBA00001971"/>
    </source>
</evidence>
<comment type="function">
    <text evidence="14">Cytochromes P450 are a group of heme-thiolate monooxygenases. In liver microsomes, this enzyme is involved in an NADPH-dependent electron transport pathway. It oxidizes a variety of structurally unrelated compounds, including steroids, fatty acids, and xenobiotics.</text>
</comment>
<dbReference type="FunFam" id="1.10.630.10:FF:000001">
    <property type="entry name" value="Cytochrome P450, family 2"/>
    <property type="match status" value="1"/>
</dbReference>
<keyword evidence="6" id="KW-0349">Heme</keyword>
<evidence type="ECO:0000256" key="7">
    <source>
        <dbReference type="ARBA" id="ARBA00022723"/>
    </source>
</evidence>
<dbReference type="PRINTS" id="PR00463">
    <property type="entry name" value="EP450I"/>
</dbReference>
<protein>
    <recommendedName>
        <fullName evidence="5">unspecific monooxygenase</fullName>
        <ecNumber evidence="5">1.14.14.1</ecNumber>
    </recommendedName>
</protein>
<evidence type="ECO:0000256" key="4">
    <source>
        <dbReference type="ARBA" id="ARBA00010617"/>
    </source>
</evidence>
<dbReference type="AlphaFoldDB" id="A0A9D4ARU8"/>
<dbReference type="InterPro" id="IPR002401">
    <property type="entry name" value="Cyt_P450_E_grp-I"/>
</dbReference>
<evidence type="ECO:0000256" key="13">
    <source>
        <dbReference type="ARBA" id="ARBA00023136"/>
    </source>
</evidence>
<dbReference type="GO" id="GO:0005789">
    <property type="term" value="C:endoplasmic reticulum membrane"/>
    <property type="evidence" value="ECO:0007669"/>
    <property type="project" value="UniProtKB-SubCell"/>
</dbReference>
<dbReference type="PRINTS" id="PR00385">
    <property type="entry name" value="P450"/>
</dbReference>
<dbReference type="Pfam" id="PF00067">
    <property type="entry name" value="p450"/>
    <property type="match status" value="1"/>
</dbReference>
<comment type="subcellular location">
    <subcellularLocation>
        <location evidence="3">Endoplasmic reticulum membrane</location>
        <topology evidence="3">Peripheral membrane protein</topology>
    </subcellularLocation>
    <subcellularLocation>
        <location evidence="2">Microsome membrane</location>
        <topology evidence="2">Peripheral membrane protein</topology>
    </subcellularLocation>
</comment>
<keyword evidence="17" id="KW-1185">Reference proteome</keyword>
<comment type="similarity">
    <text evidence="4">Belongs to the cytochrome P450 family.</text>
</comment>
<evidence type="ECO:0000256" key="12">
    <source>
        <dbReference type="ARBA" id="ARBA00023033"/>
    </source>
</evidence>
<keyword evidence="12" id="KW-0503">Monooxygenase</keyword>